<evidence type="ECO:0000313" key="4">
    <source>
        <dbReference type="Proteomes" id="UP000683360"/>
    </source>
</evidence>
<dbReference type="EMBL" id="CAJPWZ010001693">
    <property type="protein sequence ID" value="CAG2221765.1"/>
    <property type="molecule type" value="Genomic_DNA"/>
</dbReference>
<feature type="region of interest" description="Disordered" evidence="1">
    <location>
        <begin position="175"/>
        <end position="200"/>
    </location>
</feature>
<dbReference type="OrthoDB" id="1413014at2759"/>
<keyword evidence="2" id="KW-0472">Membrane</keyword>
<reference evidence="3" key="1">
    <citation type="submission" date="2021-03" db="EMBL/GenBank/DDBJ databases">
        <authorList>
            <person name="Bekaert M."/>
        </authorList>
    </citation>
    <scope>NUCLEOTIDE SEQUENCE</scope>
</reference>
<evidence type="ECO:0000313" key="3">
    <source>
        <dbReference type="EMBL" id="CAG2221765.1"/>
    </source>
</evidence>
<feature type="compositionally biased region" description="Basic residues" evidence="1">
    <location>
        <begin position="175"/>
        <end position="185"/>
    </location>
</feature>
<evidence type="ECO:0000256" key="2">
    <source>
        <dbReference type="SAM" id="Phobius"/>
    </source>
</evidence>
<dbReference type="AlphaFoldDB" id="A0A8S3SP44"/>
<accession>A0A8S3SP44</accession>
<keyword evidence="2" id="KW-0812">Transmembrane</keyword>
<feature type="transmembrane region" description="Helical" evidence="2">
    <location>
        <begin position="21"/>
        <end position="40"/>
    </location>
</feature>
<protein>
    <submittedName>
        <fullName evidence="3">Uncharacterized protein</fullName>
    </submittedName>
</protein>
<proteinExistence type="predicted"/>
<comment type="caution">
    <text evidence="3">The sequence shown here is derived from an EMBL/GenBank/DDBJ whole genome shotgun (WGS) entry which is preliminary data.</text>
</comment>
<evidence type="ECO:0000256" key="1">
    <source>
        <dbReference type="SAM" id="MobiDB-lite"/>
    </source>
</evidence>
<name>A0A8S3SP44_MYTED</name>
<dbReference type="Proteomes" id="UP000683360">
    <property type="component" value="Unassembled WGS sequence"/>
</dbReference>
<keyword evidence="4" id="KW-1185">Reference proteome</keyword>
<gene>
    <name evidence="3" type="ORF">MEDL_35147</name>
</gene>
<organism evidence="3 4">
    <name type="scientific">Mytilus edulis</name>
    <name type="common">Blue mussel</name>
    <dbReference type="NCBI Taxonomy" id="6550"/>
    <lineage>
        <taxon>Eukaryota</taxon>
        <taxon>Metazoa</taxon>
        <taxon>Spiralia</taxon>
        <taxon>Lophotrochozoa</taxon>
        <taxon>Mollusca</taxon>
        <taxon>Bivalvia</taxon>
        <taxon>Autobranchia</taxon>
        <taxon>Pteriomorphia</taxon>
        <taxon>Mytilida</taxon>
        <taxon>Mytiloidea</taxon>
        <taxon>Mytilidae</taxon>
        <taxon>Mytilinae</taxon>
        <taxon>Mytilus</taxon>
    </lineage>
</organism>
<keyword evidence="2" id="KW-1133">Transmembrane helix</keyword>
<sequence length="200" mass="21825">MCGIIFVENERKEAMEHMWRMLIRVSAISLILFIMMSMTMPPDPAETASPYSKIYITWQNSIMIFYSKEKVDRIQALPNGKYVHVYPHHGAMFKGEPFNKDSVRTKDMEEKAQKGVKGLGKGLSAAENAAGVVEGVAQLSGAEDVADVAGQLGDGADIGVDAADIGSGCFKCFSKKKSTKVKHSDKKVDDKTGKKESDGT</sequence>
<feature type="compositionally biased region" description="Basic and acidic residues" evidence="1">
    <location>
        <begin position="186"/>
        <end position="200"/>
    </location>
</feature>